<dbReference type="PANTHER" id="PTHR47506">
    <property type="entry name" value="TRANSCRIPTIONAL REGULATORY PROTEIN"/>
    <property type="match status" value="1"/>
</dbReference>
<evidence type="ECO:0000256" key="3">
    <source>
        <dbReference type="ARBA" id="ARBA00023163"/>
    </source>
</evidence>
<dbReference type="EMBL" id="WVHS01000002">
    <property type="protein sequence ID" value="MXV15333.1"/>
    <property type="molecule type" value="Genomic_DNA"/>
</dbReference>
<dbReference type="RefSeq" id="WP_160906334.1">
    <property type="nucleotide sequence ID" value="NZ_WVHS01000002.1"/>
</dbReference>
<name>A0A7K1XWF2_9SPHI</name>
<keyword evidence="7" id="KW-1185">Reference proteome</keyword>
<evidence type="ECO:0000313" key="6">
    <source>
        <dbReference type="EMBL" id="MXV15333.1"/>
    </source>
</evidence>
<dbReference type="Gene3D" id="1.10.357.10">
    <property type="entry name" value="Tetracycline Repressor, domain 2"/>
    <property type="match status" value="1"/>
</dbReference>
<sequence>MTKAARTRQFIIEKAATVLNKKGMAGTSISDIMEATKLAKGGIYGNFKDKEEICLEAFNYLSQNLSGAAQLAMLDKAGPKEKLFALLDNYNEKLVSGTGGGCPILNFGVEADDTSPLLTRRVGEAISIAQLRIKDLVTEGIASGVFRQGLNAEEFAIKMFTMLEGAIFTSRVFGHNKQMQVVISLLKSEITSFSG</sequence>
<evidence type="ECO:0000256" key="4">
    <source>
        <dbReference type="PROSITE-ProRule" id="PRU00335"/>
    </source>
</evidence>
<dbReference type="InterPro" id="IPR001647">
    <property type="entry name" value="HTH_TetR"/>
</dbReference>
<dbReference type="PANTHER" id="PTHR47506:SF3">
    <property type="entry name" value="HTH-TYPE TRANSCRIPTIONAL REGULATOR LMRA"/>
    <property type="match status" value="1"/>
</dbReference>
<dbReference type="SUPFAM" id="SSF48498">
    <property type="entry name" value="Tetracyclin repressor-like, C-terminal domain"/>
    <property type="match status" value="1"/>
</dbReference>
<feature type="domain" description="HTH tetR-type" evidence="5">
    <location>
        <begin position="5"/>
        <end position="65"/>
    </location>
</feature>
<organism evidence="6 7">
    <name type="scientific">Hufsiella ginkgonis</name>
    <dbReference type="NCBI Taxonomy" id="2695274"/>
    <lineage>
        <taxon>Bacteria</taxon>
        <taxon>Pseudomonadati</taxon>
        <taxon>Bacteroidota</taxon>
        <taxon>Sphingobacteriia</taxon>
        <taxon>Sphingobacteriales</taxon>
        <taxon>Sphingobacteriaceae</taxon>
        <taxon>Hufsiella</taxon>
    </lineage>
</organism>
<evidence type="ECO:0000256" key="1">
    <source>
        <dbReference type="ARBA" id="ARBA00023015"/>
    </source>
</evidence>
<dbReference type="PROSITE" id="PS50977">
    <property type="entry name" value="HTH_TETR_2"/>
    <property type="match status" value="1"/>
</dbReference>
<dbReference type="SUPFAM" id="SSF46689">
    <property type="entry name" value="Homeodomain-like"/>
    <property type="match status" value="1"/>
</dbReference>
<dbReference type="GO" id="GO:0003677">
    <property type="term" value="F:DNA binding"/>
    <property type="evidence" value="ECO:0007669"/>
    <property type="project" value="UniProtKB-UniRule"/>
</dbReference>
<keyword evidence="3" id="KW-0804">Transcription</keyword>
<reference evidence="6 7" key="1">
    <citation type="submission" date="2019-11" db="EMBL/GenBank/DDBJ databases">
        <title>Pedobacter sp. HMF7056 Genome sequencing and assembly.</title>
        <authorList>
            <person name="Kang H."/>
            <person name="Kim H."/>
            <person name="Joh K."/>
        </authorList>
    </citation>
    <scope>NUCLEOTIDE SEQUENCE [LARGE SCALE GENOMIC DNA]</scope>
    <source>
        <strain evidence="6 7">HMF7056</strain>
    </source>
</reference>
<evidence type="ECO:0000256" key="2">
    <source>
        <dbReference type="ARBA" id="ARBA00023125"/>
    </source>
</evidence>
<evidence type="ECO:0000259" key="5">
    <source>
        <dbReference type="PROSITE" id="PS50977"/>
    </source>
</evidence>
<accession>A0A7K1XWF2</accession>
<protein>
    <submittedName>
        <fullName evidence="6">TetR family transcriptional regulator</fullName>
    </submittedName>
</protein>
<evidence type="ECO:0000313" key="7">
    <source>
        <dbReference type="Proteomes" id="UP000451233"/>
    </source>
</evidence>
<keyword evidence="2 4" id="KW-0238">DNA-binding</keyword>
<dbReference type="Pfam" id="PF16925">
    <property type="entry name" value="TetR_C_13"/>
    <property type="match status" value="1"/>
</dbReference>
<proteinExistence type="predicted"/>
<dbReference type="Proteomes" id="UP000451233">
    <property type="component" value="Unassembled WGS sequence"/>
</dbReference>
<keyword evidence="1" id="KW-0805">Transcription regulation</keyword>
<dbReference type="AlphaFoldDB" id="A0A7K1XWF2"/>
<dbReference type="Pfam" id="PF00440">
    <property type="entry name" value="TetR_N"/>
    <property type="match status" value="1"/>
</dbReference>
<comment type="caution">
    <text evidence="6">The sequence shown here is derived from an EMBL/GenBank/DDBJ whole genome shotgun (WGS) entry which is preliminary data.</text>
</comment>
<dbReference type="InterPro" id="IPR036271">
    <property type="entry name" value="Tet_transcr_reg_TetR-rel_C_sf"/>
</dbReference>
<dbReference type="InterPro" id="IPR009057">
    <property type="entry name" value="Homeodomain-like_sf"/>
</dbReference>
<dbReference type="InterPro" id="IPR011075">
    <property type="entry name" value="TetR_C"/>
</dbReference>
<feature type="DNA-binding region" description="H-T-H motif" evidence="4">
    <location>
        <begin position="28"/>
        <end position="47"/>
    </location>
</feature>
<gene>
    <name evidence="6" type="ORF">GS398_08465</name>
</gene>